<name>K0T9T8_THAOC</name>
<dbReference type="InterPro" id="IPR000001">
    <property type="entry name" value="Kringle"/>
</dbReference>
<evidence type="ECO:0000256" key="14">
    <source>
        <dbReference type="SAM" id="Phobius"/>
    </source>
</evidence>
<dbReference type="Gene3D" id="3.80.10.10">
    <property type="entry name" value="Ribonuclease Inhibitor"/>
    <property type="match status" value="4"/>
</dbReference>
<gene>
    <name evidence="16" type="ORF">THAOC_04061</name>
</gene>
<comment type="caution">
    <text evidence="16">The sequence shown here is derived from an EMBL/GenBank/DDBJ whole genome shotgun (WGS) entry which is preliminary data.</text>
</comment>
<evidence type="ECO:0000256" key="7">
    <source>
        <dbReference type="ARBA" id="ARBA00022989"/>
    </source>
</evidence>
<organism evidence="16 17">
    <name type="scientific">Thalassiosira oceanica</name>
    <name type="common">Marine diatom</name>
    <dbReference type="NCBI Taxonomy" id="159749"/>
    <lineage>
        <taxon>Eukaryota</taxon>
        <taxon>Sar</taxon>
        <taxon>Stramenopiles</taxon>
        <taxon>Ochrophyta</taxon>
        <taxon>Bacillariophyta</taxon>
        <taxon>Coscinodiscophyceae</taxon>
        <taxon>Thalassiosirophycidae</taxon>
        <taxon>Thalassiosirales</taxon>
        <taxon>Thalassiosiraceae</taxon>
        <taxon>Thalassiosira</taxon>
    </lineage>
</organism>
<sequence length="1937" mass="212917">MGEEASRSHRRRWWTLKTSLPRNVAVSKMLGREELELGRVSSSIDGAGIRRNERKNSNSSSLACVGNGRLNVVANVKLSTYFPVLPLLLLVASFTSNLVVTADDANRRRTANARREDDKIAGSFERILQKVQKPNGLFDNFNLLNEAESKGAERQANGGGVEEAWLQFMANGPPNDKSQPALIRSSCKHQLFISLVYDIYPEDTRYDLARVGSNSTFTHTGATSNKHKESYHAYDQIVCMEDGDYNFTIWMANGFGAGFNGKYELRLATGDVIVFANDNVPNEGVTTLFSLPYDESSITTTKNPAAPAPLPASTSLNMPSRSPPPGYVGRGWCLDAQDKRYKSIKDDGSRDIRSPHDCLDLCESIPVSDPSHLVGFQHDSKPTKIFMCICLYWTLPDVTDELASELGIATLVTWEPGAGPIARSNDKDDSLSCYSTSPSFVLPTPAPTVSKSPTYDAGCFDFSLSFLLPKVINHGLYYSWSVLSLDYDGVSWGEKSVLVLPEGKLSNSIVTKRSLDDRVCLPADSSYELQINIHGSNPASETVKGTGVWFVLSTGEEHISCGEFVYASDADKIGLNQSKAVTFTSSDRAEDCVLQPGERTGSGRELLPLQCLYSAFTTKAQGANVNSSEWTKPECLIDVCNSDPSTCGCENIDQADYRGTVNSTANGECALWSDNIDLDGYSSDAGLDSNHCRNPGEENPYGAWCFIKVGDWGETRYECKVPACEVDTGQPLLLEACMSGSLGFASLNDEAEALCELQHCVGTLGGDAPCTCLLEQWEYNFGSKARGRSECCDAYVSSEVNYQDIQAASCECTLRSDCNDLNIGKKCQAYSEYCCDNDECRCDFDTRACQLALSNGDKDAADQCAKAEESCCTGGATFFSYGGCKCDFWEPLCNENPTTVTCDQTQAACCNNNHCTCDFLTYAHDELDYVRQDKNWICKLLFSLISFFSCVAQMLLSLGFTANSQVSEFGQELTALQGLYEGTWGKFWSIKDGWLTDSHYCNWHGIKCSEDGFVSAVELQRNNLVGKFPSQSLSALKNLETLDVSENKLTGMLDIVTLVDGTTTYIGGGYCQSGEADYYTYFEHKDSVVANAGVVTAGFCDELCRGDTISTTGSDLVGFEIANYGVDNFIQAYKEGSGIAGTDCTCLYSYGEFPLPMKDGVTVSKDYTAYGPVKSSDDYLKAVCYGITPLYTYVDSSAFLDLRKLTAVNISHNDLSGPIDLLLAPSLTSLDASHNSFTKVKPFKKYKPSHSLRSFDLSSNLISQDFAELFVGKPQNLEEVDLSNNAISGSIQTSERFDYLRRLVIGSNKLSGALPNLPSKFPKLVDLDLSSNMITGSINGGLTDHPILKTLDLSGNMLTSFDETSVLPNLLQLNHMDLSNNKLGPTIPRDIGKLKDTLTMLDLSNNNFASMIPSELGSLQSDATVLLAGNQFDSWLDDYDSHCLWKGITCEDGRTVKIRLKANGLSGRLSSSIGMLKDLRVLDISDNDIKDTIPSEIGLLEQLEYVKLSFNRFQGEMPPEVENLKRLKLFQAHGNKITGTVTLSAGLVPDWFWESSYVTDCGSPSIFGDDPGPVNCTSCTMCCNEFEECYPAESNDLLQWKDYEDFGWILMACVIACLCLLNGVTALWDYHKKQSQARTARRRSSQIIRQRSQADEKYAIQSMGVGSVYSFFLRENKLAWSIALVTLALQFWLLHPFIIAAEFDLSDDIKDLVYTWKCDRVSDECEDLGDLTWQGWFLLGLLMTAFMGKDIVCGVKMIMLSGKLRHNVSQRIRFFVGGTLLSCVSIEGALTTPISFAVATTNTELIYNAVIILFIMEIDERVFETIDSVNRRWIDKVTRRKEMEEEITMSSSGIGEKSDGVLTAEEIGALLEHTRQLEKRMQLLEAKNATLDLGKRANQSIHLKGPRPGSAGPADDGVTACASCHLAEVVGTHPDPP</sequence>
<feature type="transmembrane region" description="Helical" evidence="14">
    <location>
        <begin position="1606"/>
        <end position="1628"/>
    </location>
</feature>
<evidence type="ECO:0000256" key="2">
    <source>
        <dbReference type="ARBA" id="ARBA00022475"/>
    </source>
</evidence>
<keyword evidence="17" id="KW-1185">Reference proteome</keyword>
<keyword evidence="3" id="KW-0433">Leucine-rich repeat</keyword>
<feature type="transmembrane region" description="Helical" evidence="14">
    <location>
        <begin position="1772"/>
        <end position="1799"/>
    </location>
</feature>
<keyword evidence="8 14" id="KW-0472">Membrane</keyword>
<dbReference type="GO" id="GO:0005886">
    <property type="term" value="C:plasma membrane"/>
    <property type="evidence" value="ECO:0007669"/>
    <property type="project" value="UniProtKB-SubCell"/>
</dbReference>
<evidence type="ECO:0000259" key="15">
    <source>
        <dbReference type="PROSITE" id="PS50070"/>
    </source>
</evidence>
<dbReference type="InterPro" id="IPR001611">
    <property type="entry name" value="Leu-rich_rpt"/>
</dbReference>
<keyword evidence="6" id="KW-0677">Repeat</keyword>
<evidence type="ECO:0000313" key="17">
    <source>
        <dbReference type="Proteomes" id="UP000266841"/>
    </source>
</evidence>
<keyword evidence="5" id="KW-0732">Signal</keyword>
<keyword evidence="2" id="KW-1003">Cell membrane</keyword>
<dbReference type="OrthoDB" id="660555at2759"/>
<dbReference type="InterPro" id="IPR032675">
    <property type="entry name" value="LRR_dom_sf"/>
</dbReference>
<proteinExistence type="predicted"/>
<comment type="subcellular location">
    <subcellularLocation>
        <location evidence="1">Cell membrane</location>
    </subcellularLocation>
    <subcellularLocation>
        <location evidence="12">Endomembrane system</location>
        <topology evidence="12">Single-pass membrane protein</topology>
    </subcellularLocation>
</comment>
<keyword evidence="4 14" id="KW-0812">Transmembrane</keyword>
<dbReference type="InterPro" id="IPR013806">
    <property type="entry name" value="Kringle-like"/>
</dbReference>
<dbReference type="PROSITE" id="PS50070">
    <property type="entry name" value="KRINGLE_2"/>
    <property type="match status" value="1"/>
</dbReference>
<protein>
    <recommendedName>
        <fullName evidence="15">Kringle domain-containing protein</fullName>
    </recommendedName>
</protein>
<keyword evidence="11" id="KW-0325">Glycoprotein</keyword>
<keyword evidence="7 14" id="KW-1133">Transmembrane helix</keyword>
<evidence type="ECO:0000256" key="4">
    <source>
        <dbReference type="ARBA" id="ARBA00022692"/>
    </source>
</evidence>
<evidence type="ECO:0000256" key="13">
    <source>
        <dbReference type="SAM" id="MobiDB-lite"/>
    </source>
</evidence>
<reference evidence="16 17" key="1">
    <citation type="journal article" date="2012" name="Genome Biol.">
        <title>Genome and low-iron response of an oceanic diatom adapted to chronic iron limitation.</title>
        <authorList>
            <person name="Lommer M."/>
            <person name="Specht M."/>
            <person name="Roy A.S."/>
            <person name="Kraemer L."/>
            <person name="Andreson R."/>
            <person name="Gutowska M.A."/>
            <person name="Wolf J."/>
            <person name="Bergner S.V."/>
            <person name="Schilhabel M.B."/>
            <person name="Klostermeier U.C."/>
            <person name="Beiko R.G."/>
            <person name="Rosenstiel P."/>
            <person name="Hippler M."/>
            <person name="Laroche J."/>
        </authorList>
    </citation>
    <scope>NUCLEOTIDE SEQUENCE [LARGE SCALE GENOMIC DNA]</scope>
    <source>
        <strain evidence="16 17">CCMP1005</strain>
    </source>
</reference>
<evidence type="ECO:0000256" key="11">
    <source>
        <dbReference type="ARBA" id="ARBA00023180"/>
    </source>
</evidence>
<dbReference type="EMBL" id="AGNL01003825">
    <property type="protein sequence ID" value="EJK74270.1"/>
    <property type="molecule type" value="Genomic_DNA"/>
</dbReference>
<evidence type="ECO:0000256" key="5">
    <source>
        <dbReference type="ARBA" id="ARBA00022729"/>
    </source>
</evidence>
<evidence type="ECO:0000256" key="6">
    <source>
        <dbReference type="ARBA" id="ARBA00022737"/>
    </source>
</evidence>
<evidence type="ECO:0000256" key="12">
    <source>
        <dbReference type="ARBA" id="ARBA00037847"/>
    </source>
</evidence>
<evidence type="ECO:0000256" key="8">
    <source>
        <dbReference type="ARBA" id="ARBA00023136"/>
    </source>
</evidence>
<dbReference type="Pfam" id="PF00560">
    <property type="entry name" value="LRR_1"/>
    <property type="match status" value="3"/>
</dbReference>
<dbReference type="Proteomes" id="UP000266841">
    <property type="component" value="Unassembled WGS sequence"/>
</dbReference>
<evidence type="ECO:0000256" key="1">
    <source>
        <dbReference type="ARBA" id="ARBA00004236"/>
    </source>
</evidence>
<feature type="region of interest" description="Disordered" evidence="13">
    <location>
        <begin position="300"/>
        <end position="321"/>
    </location>
</feature>
<evidence type="ECO:0000313" key="16">
    <source>
        <dbReference type="EMBL" id="EJK74270.1"/>
    </source>
</evidence>
<dbReference type="SMART" id="SM00369">
    <property type="entry name" value="LRR_TYP"/>
    <property type="match status" value="5"/>
</dbReference>
<feature type="transmembrane region" description="Helical" evidence="14">
    <location>
        <begin position="1736"/>
        <end position="1760"/>
    </location>
</feature>
<dbReference type="SMART" id="SM00130">
    <property type="entry name" value="KR"/>
    <property type="match status" value="1"/>
</dbReference>
<dbReference type="Pfam" id="PF13855">
    <property type="entry name" value="LRR_8"/>
    <property type="match status" value="1"/>
</dbReference>
<dbReference type="SUPFAM" id="SSF57440">
    <property type="entry name" value="Kringle-like"/>
    <property type="match status" value="1"/>
</dbReference>
<dbReference type="PANTHER" id="PTHR48052">
    <property type="entry name" value="UNNAMED PRODUCT"/>
    <property type="match status" value="1"/>
</dbReference>
<dbReference type="SUPFAM" id="SSF52058">
    <property type="entry name" value="L domain-like"/>
    <property type="match status" value="2"/>
</dbReference>
<evidence type="ECO:0000256" key="3">
    <source>
        <dbReference type="ARBA" id="ARBA00022614"/>
    </source>
</evidence>
<feature type="transmembrane region" description="Helical" evidence="14">
    <location>
        <begin position="1678"/>
        <end position="1698"/>
    </location>
</feature>
<dbReference type="PROSITE" id="PS51450">
    <property type="entry name" value="LRR"/>
    <property type="match status" value="3"/>
</dbReference>
<evidence type="ECO:0000256" key="10">
    <source>
        <dbReference type="ARBA" id="ARBA00023170"/>
    </source>
</evidence>
<dbReference type="InterPro" id="IPR003591">
    <property type="entry name" value="Leu-rich_rpt_typical-subtyp"/>
</dbReference>
<keyword evidence="10" id="KW-0675">Receptor</keyword>
<keyword evidence="9" id="KW-1015">Disulfide bond</keyword>
<accession>K0T9T8</accession>
<feature type="domain" description="Kringle" evidence="15">
    <location>
        <begin position="648"/>
        <end position="724"/>
    </location>
</feature>
<dbReference type="GO" id="GO:0012505">
    <property type="term" value="C:endomembrane system"/>
    <property type="evidence" value="ECO:0007669"/>
    <property type="project" value="UniProtKB-SubCell"/>
</dbReference>
<feature type="compositionally biased region" description="Low complexity" evidence="13">
    <location>
        <begin position="300"/>
        <end position="317"/>
    </location>
</feature>
<dbReference type="PANTHER" id="PTHR48052:SF8">
    <property type="entry name" value="LRR RECEPTOR-LIKE SERINE_THREONINE-PROTEIN KINASE FLS2"/>
    <property type="match status" value="1"/>
</dbReference>
<evidence type="ECO:0000256" key="9">
    <source>
        <dbReference type="ARBA" id="ARBA00023157"/>
    </source>
</evidence>
<feature type="non-terminal residue" evidence="16">
    <location>
        <position position="1937"/>
    </location>
</feature>